<sequence>MSEVDFDNCQRLVEAFLNAVNAANTRSVSEIHSNKIREALLLIGSHTEDNINASLQIEYGPYLNKDHPDSESSGCTWYDIKLKNSGIALVDILYELENMNIPDGIQQVYPQLTQNEWEASMRVSLLVLSMCGAIVSNSNEE</sequence>
<dbReference type="AlphaFoldDB" id="A0A518CJ77"/>
<gene>
    <name evidence="1" type="ORF">Pla110_09660</name>
</gene>
<organism evidence="1 2">
    <name type="scientific">Polystyrenella longa</name>
    <dbReference type="NCBI Taxonomy" id="2528007"/>
    <lineage>
        <taxon>Bacteria</taxon>
        <taxon>Pseudomonadati</taxon>
        <taxon>Planctomycetota</taxon>
        <taxon>Planctomycetia</taxon>
        <taxon>Planctomycetales</taxon>
        <taxon>Planctomycetaceae</taxon>
        <taxon>Polystyrenella</taxon>
    </lineage>
</organism>
<dbReference type="OrthoDB" id="4143978at2"/>
<dbReference type="RefSeq" id="WP_144993727.1">
    <property type="nucleotide sequence ID" value="NZ_CP036281.1"/>
</dbReference>
<reference evidence="1 2" key="1">
    <citation type="submission" date="2019-02" db="EMBL/GenBank/DDBJ databases">
        <title>Deep-cultivation of Planctomycetes and their phenomic and genomic characterization uncovers novel biology.</title>
        <authorList>
            <person name="Wiegand S."/>
            <person name="Jogler M."/>
            <person name="Boedeker C."/>
            <person name="Pinto D."/>
            <person name="Vollmers J."/>
            <person name="Rivas-Marin E."/>
            <person name="Kohn T."/>
            <person name="Peeters S.H."/>
            <person name="Heuer A."/>
            <person name="Rast P."/>
            <person name="Oberbeckmann S."/>
            <person name="Bunk B."/>
            <person name="Jeske O."/>
            <person name="Meyerdierks A."/>
            <person name="Storesund J.E."/>
            <person name="Kallscheuer N."/>
            <person name="Luecker S."/>
            <person name="Lage O.M."/>
            <person name="Pohl T."/>
            <person name="Merkel B.J."/>
            <person name="Hornburger P."/>
            <person name="Mueller R.-W."/>
            <person name="Bruemmer F."/>
            <person name="Labrenz M."/>
            <person name="Spormann A.M."/>
            <person name="Op den Camp H."/>
            <person name="Overmann J."/>
            <person name="Amann R."/>
            <person name="Jetten M.S.M."/>
            <person name="Mascher T."/>
            <person name="Medema M.H."/>
            <person name="Devos D.P."/>
            <person name="Kaster A.-K."/>
            <person name="Ovreas L."/>
            <person name="Rohde M."/>
            <person name="Galperin M.Y."/>
            <person name="Jogler C."/>
        </authorList>
    </citation>
    <scope>NUCLEOTIDE SEQUENCE [LARGE SCALE GENOMIC DNA]</scope>
    <source>
        <strain evidence="1 2">Pla110</strain>
    </source>
</reference>
<protein>
    <submittedName>
        <fullName evidence="1">Uncharacterized protein</fullName>
    </submittedName>
</protein>
<dbReference type="Proteomes" id="UP000317178">
    <property type="component" value="Chromosome"/>
</dbReference>
<proteinExistence type="predicted"/>
<evidence type="ECO:0000313" key="1">
    <source>
        <dbReference type="EMBL" id="QDU79260.1"/>
    </source>
</evidence>
<name>A0A518CJ77_9PLAN</name>
<dbReference type="EMBL" id="CP036281">
    <property type="protein sequence ID" value="QDU79260.1"/>
    <property type="molecule type" value="Genomic_DNA"/>
</dbReference>
<keyword evidence="2" id="KW-1185">Reference proteome</keyword>
<evidence type="ECO:0000313" key="2">
    <source>
        <dbReference type="Proteomes" id="UP000317178"/>
    </source>
</evidence>
<dbReference type="KEGG" id="plon:Pla110_09660"/>
<accession>A0A518CJ77</accession>